<keyword evidence="2 7" id="KW-0418">Kinase</keyword>
<gene>
    <name evidence="7" type="ORF">GCM10010420_38960</name>
</gene>
<keyword evidence="5" id="KW-0472">Membrane</keyword>
<protein>
    <submittedName>
        <fullName evidence="7">Histidine kinase</fullName>
    </submittedName>
</protein>
<dbReference type="Proteomes" id="UP001500058">
    <property type="component" value="Unassembled WGS sequence"/>
</dbReference>
<feature type="transmembrane region" description="Helical" evidence="5">
    <location>
        <begin position="120"/>
        <end position="139"/>
    </location>
</feature>
<evidence type="ECO:0000313" key="8">
    <source>
        <dbReference type="Proteomes" id="UP001500058"/>
    </source>
</evidence>
<keyword evidence="5" id="KW-1133">Transmembrane helix</keyword>
<feature type="transmembrane region" description="Helical" evidence="5">
    <location>
        <begin position="56"/>
        <end position="76"/>
    </location>
</feature>
<feature type="region of interest" description="Disordered" evidence="4">
    <location>
        <begin position="391"/>
        <end position="453"/>
    </location>
</feature>
<evidence type="ECO:0000256" key="5">
    <source>
        <dbReference type="SAM" id="Phobius"/>
    </source>
</evidence>
<dbReference type="Pfam" id="PF07730">
    <property type="entry name" value="HisKA_3"/>
    <property type="match status" value="1"/>
</dbReference>
<dbReference type="CDD" id="cd16917">
    <property type="entry name" value="HATPase_UhpB-NarQ-NarX-like"/>
    <property type="match status" value="1"/>
</dbReference>
<evidence type="ECO:0000259" key="6">
    <source>
        <dbReference type="Pfam" id="PF07730"/>
    </source>
</evidence>
<dbReference type="RefSeq" id="WP_344632357.1">
    <property type="nucleotide sequence ID" value="NZ_BAAATJ010000019.1"/>
</dbReference>
<keyword evidence="8" id="KW-1185">Reference proteome</keyword>
<dbReference type="Gene3D" id="3.30.565.10">
    <property type="entry name" value="Histidine kinase-like ATPase, C-terminal domain"/>
    <property type="match status" value="1"/>
</dbReference>
<name>A0ABN3IK95_9ACTN</name>
<evidence type="ECO:0000256" key="3">
    <source>
        <dbReference type="ARBA" id="ARBA00023012"/>
    </source>
</evidence>
<feature type="transmembrane region" description="Helical" evidence="5">
    <location>
        <begin position="30"/>
        <end position="49"/>
    </location>
</feature>
<organism evidence="7 8">
    <name type="scientific">Streptomyces glaucosporus</name>
    <dbReference type="NCBI Taxonomy" id="284044"/>
    <lineage>
        <taxon>Bacteria</taxon>
        <taxon>Bacillati</taxon>
        <taxon>Actinomycetota</taxon>
        <taxon>Actinomycetes</taxon>
        <taxon>Kitasatosporales</taxon>
        <taxon>Streptomycetaceae</taxon>
        <taxon>Streptomyces</taxon>
    </lineage>
</organism>
<evidence type="ECO:0000256" key="1">
    <source>
        <dbReference type="ARBA" id="ARBA00022679"/>
    </source>
</evidence>
<feature type="transmembrane region" description="Helical" evidence="5">
    <location>
        <begin position="171"/>
        <end position="189"/>
    </location>
</feature>
<keyword evidence="3" id="KW-0902">Two-component regulatory system</keyword>
<dbReference type="PANTHER" id="PTHR24421">
    <property type="entry name" value="NITRATE/NITRITE SENSOR PROTEIN NARX-RELATED"/>
    <property type="match status" value="1"/>
</dbReference>
<feature type="transmembrane region" description="Helical" evidence="5">
    <location>
        <begin position="145"/>
        <end position="164"/>
    </location>
</feature>
<dbReference type="PANTHER" id="PTHR24421:SF63">
    <property type="entry name" value="SENSOR HISTIDINE KINASE DESK"/>
    <property type="match status" value="1"/>
</dbReference>
<dbReference type="InterPro" id="IPR036890">
    <property type="entry name" value="HATPase_C_sf"/>
</dbReference>
<dbReference type="EMBL" id="BAAATJ010000019">
    <property type="protein sequence ID" value="GAA2407153.1"/>
    <property type="molecule type" value="Genomic_DNA"/>
</dbReference>
<proteinExistence type="predicted"/>
<keyword evidence="5" id="KW-0812">Transmembrane</keyword>
<dbReference type="GO" id="GO:0016301">
    <property type="term" value="F:kinase activity"/>
    <property type="evidence" value="ECO:0007669"/>
    <property type="project" value="UniProtKB-KW"/>
</dbReference>
<comment type="caution">
    <text evidence="7">The sequence shown here is derived from an EMBL/GenBank/DDBJ whole genome shotgun (WGS) entry which is preliminary data.</text>
</comment>
<evidence type="ECO:0000313" key="7">
    <source>
        <dbReference type="EMBL" id="GAA2407153.1"/>
    </source>
</evidence>
<keyword evidence="1" id="KW-0808">Transferase</keyword>
<feature type="domain" description="Signal transduction histidine kinase subgroup 3 dimerisation and phosphoacceptor" evidence="6">
    <location>
        <begin position="217"/>
        <end position="284"/>
    </location>
</feature>
<accession>A0ABN3IK95</accession>
<evidence type="ECO:0000256" key="4">
    <source>
        <dbReference type="SAM" id="MobiDB-lite"/>
    </source>
</evidence>
<reference evidence="7 8" key="1">
    <citation type="journal article" date="2019" name="Int. J. Syst. Evol. Microbiol.">
        <title>The Global Catalogue of Microorganisms (GCM) 10K type strain sequencing project: providing services to taxonomists for standard genome sequencing and annotation.</title>
        <authorList>
            <consortium name="The Broad Institute Genomics Platform"/>
            <consortium name="The Broad Institute Genome Sequencing Center for Infectious Disease"/>
            <person name="Wu L."/>
            <person name="Ma J."/>
        </authorList>
    </citation>
    <scope>NUCLEOTIDE SEQUENCE [LARGE SCALE GENOMIC DNA]</scope>
    <source>
        <strain evidence="7 8">JCM 6921</strain>
    </source>
</reference>
<feature type="transmembrane region" description="Helical" evidence="5">
    <location>
        <begin position="96"/>
        <end position="113"/>
    </location>
</feature>
<evidence type="ECO:0000256" key="2">
    <source>
        <dbReference type="ARBA" id="ARBA00022777"/>
    </source>
</evidence>
<feature type="compositionally biased region" description="Basic and acidic residues" evidence="4">
    <location>
        <begin position="417"/>
        <end position="431"/>
    </location>
</feature>
<dbReference type="InterPro" id="IPR050482">
    <property type="entry name" value="Sensor_HK_TwoCompSys"/>
</dbReference>
<dbReference type="InterPro" id="IPR011712">
    <property type="entry name" value="Sig_transdc_His_kin_sub3_dim/P"/>
</dbReference>
<sequence length="453" mass="48217">MTVAEGGALGWVERIRRSSGPVRFHQYTRYTLYSFAVCEAGLLAFWCAAQRGGMAVWVLVPLLALFVAHPACHLLLTRAGLRYYLGTAGRPDRLIAAYAAVTAAGVAFLHTAIGAGWTDLGAVAASTWLLMFLPGPLLLVLPVRLAGALTASAVALSGLSVAVLDLPGQNLGYHVGASVLGAVFFGFSYRCSGWTMRVVSELEAARETQARLAVAEERLRFGRDLHDVLGRNLSVIALKSELAVQLAQRGSPSAVDQMTEVQRIARESQREMREVVRGYREADLHTELVGARGVLRAAGIDCRIEDSGSGELPERLQSALGWVVREGTTNVLRHADARWCAIRLRTGPGDGAAELVMENDGVPPPRAGAEGGSGLAGLRERLAELGGTLADERRGDGTFRLTARVPGRPEGGGEPAGEARGKARGDNRGNARENTPGNAPGNAMENTAREDER</sequence>
<dbReference type="Gene3D" id="1.20.5.1930">
    <property type="match status" value="1"/>
</dbReference>